<dbReference type="SUPFAM" id="SSF52821">
    <property type="entry name" value="Rhodanese/Cell cycle control phosphatase"/>
    <property type="match status" value="2"/>
</dbReference>
<dbReference type="InterPro" id="IPR045078">
    <property type="entry name" value="TST/MPST-like"/>
</dbReference>
<evidence type="ECO:0000313" key="6">
    <source>
        <dbReference type="EMBL" id="KAA9136216.1"/>
    </source>
</evidence>
<evidence type="ECO:0000256" key="1">
    <source>
        <dbReference type="ARBA" id="ARBA00022679"/>
    </source>
</evidence>
<dbReference type="PANTHER" id="PTHR11364:SF27">
    <property type="entry name" value="SULFURTRANSFERASE"/>
    <property type="match status" value="1"/>
</dbReference>
<dbReference type="Proteomes" id="UP000326838">
    <property type="component" value="Unassembled WGS sequence"/>
</dbReference>
<evidence type="ECO:0000256" key="4">
    <source>
        <dbReference type="SAM" id="MobiDB-lite"/>
    </source>
</evidence>
<dbReference type="SMART" id="SM00450">
    <property type="entry name" value="RHOD"/>
    <property type="match status" value="2"/>
</dbReference>
<proteinExistence type="predicted"/>
<evidence type="ECO:0000259" key="5">
    <source>
        <dbReference type="PROSITE" id="PS50206"/>
    </source>
</evidence>
<dbReference type="InterPro" id="IPR036873">
    <property type="entry name" value="Rhodanese-like_dom_sf"/>
</dbReference>
<keyword evidence="2" id="KW-0677">Repeat</keyword>
<dbReference type="InterPro" id="IPR001763">
    <property type="entry name" value="Rhodanese-like_dom"/>
</dbReference>
<dbReference type="AlphaFoldDB" id="A0A5N0TQM2"/>
<comment type="caution">
    <text evidence="6">The sequence shown here is derived from an EMBL/GenBank/DDBJ whole genome shotgun (WGS) entry which is preliminary data.</text>
</comment>
<keyword evidence="7" id="KW-1185">Reference proteome</keyword>
<dbReference type="Gene3D" id="3.40.250.10">
    <property type="entry name" value="Rhodanese-like domain"/>
    <property type="match status" value="2"/>
</dbReference>
<dbReference type="CDD" id="cd01449">
    <property type="entry name" value="TST_Repeat_2"/>
    <property type="match status" value="1"/>
</dbReference>
<reference evidence="7" key="1">
    <citation type="submission" date="2019-09" db="EMBL/GenBank/DDBJ databases">
        <title>Mumia zhuanghuii sp. nov. isolated from the intestinal contents of plateau pika (Ochotona curzoniae) in the Qinghai-Tibet plateau of China.</title>
        <authorList>
            <person name="Tian Z."/>
        </authorList>
    </citation>
    <scope>NUCLEOTIDE SEQUENCE [LARGE SCALE GENOMIC DNA]</scope>
    <source>
        <strain evidence="7">L-033</strain>
    </source>
</reference>
<dbReference type="RefSeq" id="WP_150891409.1">
    <property type="nucleotide sequence ID" value="NZ_VYUY01000001.1"/>
</dbReference>
<dbReference type="CDD" id="cd01448">
    <property type="entry name" value="TST_Repeat_1"/>
    <property type="match status" value="1"/>
</dbReference>
<dbReference type="InterPro" id="IPR001307">
    <property type="entry name" value="Thiosulphate_STrfase_CS"/>
</dbReference>
<dbReference type="Pfam" id="PF00581">
    <property type="entry name" value="Rhodanese"/>
    <property type="match status" value="2"/>
</dbReference>
<dbReference type="EMBL" id="VYUY01000001">
    <property type="protein sequence ID" value="KAA9136216.1"/>
    <property type="molecule type" value="Genomic_DNA"/>
</dbReference>
<dbReference type="GO" id="GO:0004792">
    <property type="term" value="F:thiosulfate-cyanide sulfurtransferase activity"/>
    <property type="evidence" value="ECO:0007669"/>
    <property type="project" value="InterPro"/>
</dbReference>
<evidence type="ECO:0000313" key="7">
    <source>
        <dbReference type="Proteomes" id="UP000326838"/>
    </source>
</evidence>
<feature type="domain" description="Rhodanese" evidence="5">
    <location>
        <begin position="164"/>
        <end position="275"/>
    </location>
</feature>
<evidence type="ECO:0000256" key="2">
    <source>
        <dbReference type="ARBA" id="ARBA00022737"/>
    </source>
</evidence>
<name>A0A5N0TQM2_9MICO</name>
<dbReference type="PROSITE" id="PS50206">
    <property type="entry name" value="RHODANESE_3"/>
    <property type="match status" value="2"/>
</dbReference>
<feature type="region of interest" description="Disordered" evidence="4">
    <location>
        <begin position="268"/>
        <end position="287"/>
    </location>
</feature>
<organism evidence="6 7">
    <name type="scientific">Microbacterium caowuchunii</name>
    <dbReference type="NCBI Taxonomy" id="2614638"/>
    <lineage>
        <taxon>Bacteria</taxon>
        <taxon>Bacillati</taxon>
        <taxon>Actinomycetota</taxon>
        <taxon>Actinomycetes</taxon>
        <taxon>Micrococcales</taxon>
        <taxon>Microbacteriaceae</taxon>
        <taxon>Microbacterium</taxon>
    </lineage>
</organism>
<accession>A0A5N0TQM2</accession>
<dbReference type="PROSITE" id="PS00683">
    <property type="entry name" value="RHODANESE_2"/>
    <property type="match status" value="1"/>
</dbReference>
<keyword evidence="1 3" id="KW-0808">Transferase</keyword>
<dbReference type="PANTHER" id="PTHR11364">
    <property type="entry name" value="THIOSULFATE SULFERTANSFERASE"/>
    <property type="match status" value="1"/>
</dbReference>
<gene>
    <name evidence="6" type="ORF">F6B40_00095</name>
</gene>
<evidence type="ECO:0000256" key="3">
    <source>
        <dbReference type="RuleBase" id="RU000507"/>
    </source>
</evidence>
<protein>
    <recommendedName>
        <fullName evidence="3">Sulfurtransferase</fullName>
    </recommendedName>
</protein>
<sequence>MTTPGPANDSRTCPPTVDVSWLAEHLDDPDLIVLDTAAGDVRIPGARRFDLDGVMSDADSPIAHTLPSAVAFTEACQALGIRRRSRVVVYDPRGIFSSPRARWMLITAGHPCVSILDGGLPAWIAAGHATEPWDESPSTTPGDFVAQPFGSAVVPRDEVERILEDGSATVLDARSRGRFAGIEPEPREGLRPGHMPGSVNLPFTELLDDGRLRPLPELRARFEEAAGTDGPVVVSCGSGVTACVIGLVAELLDRPVRLYDGSWSEWGLPDGPPVARGEGASVTRSPE</sequence>
<feature type="domain" description="Rhodanese" evidence="5">
    <location>
        <begin position="27"/>
        <end position="132"/>
    </location>
</feature>